<organism evidence="4 5">
    <name type="scientific">Acer saccharum</name>
    <name type="common">Sugar maple</name>
    <dbReference type="NCBI Taxonomy" id="4024"/>
    <lineage>
        <taxon>Eukaryota</taxon>
        <taxon>Viridiplantae</taxon>
        <taxon>Streptophyta</taxon>
        <taxon>Embryophyta</taxon>
        <taxon>Tracheophyta</taxon>
        <taxon>Spermatophyta</taxon>
        <taxon>Magnoliopsida</taxon>
        <taxon>eudicotyledons</taxon>
        <taxon>Gunneridae</taxon>
        <taxon>Pentapetalae</taxon>
        <taxon>rosids</taxon>
        <taxon>malvids</taxon>
        <taxon>Sapindales</taxon>
        <taxon>Sapindaceae</taxon>
        <taxon>Hippocastanoideae</taxon>
        <taxon>Acereae</taxon>
        <taxon>Acer</taxon>
    </lineage>
</organism>
<keyword evidence="2" id="KW-0067">ATP-binding</keyword>
<sequence>MRETDGGGADETDRSPISYGGHVGGCRRWSRDMVGRKGFVTEGEGGWGAQIKPENLLVSKDLIKIGDIGSTKKITSGPPRAFLIMSLWYRPSEVMLFSHNYSYPVDLWAMGAIMAELLMLRPLFPGRNASDQMSVMCRVLGSPTTETWPKGLALAKGWKLELSIPTVFGCASLVVDAIRE</sequence>
<reference evidence="4" key="1">
    <citation type="journal article" date="2022" name="Plant J.">
        <title>Strategies of tolerance reflected in two North American maple genomes.</title>
        <authorList>
            <person name="McEvoy S.L."/>
            <person name="Sezen U.U."/>
            <person name="Trouern-Trend A."/>
            <person name="McMahon S.M."/>
            <person name="Schaberg P.G."/>
            <person name="Yang J."/>
            <person name="Wegrzyn J.L."/>
            <person name="Swenson N.G."/>
        </authorList>
    </citation>
    <scope>NUCLEOTIDE SEQUENCE</scope>
    <source>
        <strain evidence="4">NS2018</strain>
    </source>
</reference>
<dbReference type="AlphaFoldDB" id="A0AA39VY76"/>
<evidence type="ECO:0000313" key="5">
    <source>
        <dbReference type="Proteomes" id="UP001168877"/>
    </source>
</evidence>
<protein>
    <recommendedName>
        <fullName evidence="3">Protein kinase domain-containing protein</fullName>
    </recommendedName>
</protein>
<name>A0AA39VY76_ACESA</name>
<proteinExistence type="predicted"/>
<evidence type="ECO:0000313" key="4">
    <source>
        <dbReference type="EMBL" id="KAK0595603.1"/>
    </source>
</evidence>
<comment type="caution">
    <text evidence="4">The sequence shown here is derived from an EMBL/GenBank/DDBJ whole genome shotgun (WGS) entry which is preliminary data.</text>
</comment>
<accession>A0AA39VY76</accession>
<dbReference type="InterPro" id="IPR011009">
    <property type="entry name" value="Kinase-like_dom_sf"/>
</dbReference>
<dbReference type="PROSITE" id="PS50011">
    <property type="entry name" value="PROTEIN_KINASE_DOM"/>
    <property type="match status" value="1"/>
</dbReference>
<dbReference type="GO" id="GO:0005524">
    <property type="term" value="F:ATP binding"/>
    <property type="evidence" value="ECO:0007669"/>
    <property type="project" value="UniProtKB-KW"/>
</dbReference>
<dbReference type="Proteomes" id="UP001168877">
    <property type="component" value="Unassembled WGS sequence"/>
</dbReference>
<dbReference type="GO" id="GO:0004672">
    <property type="term" value="F:protein kinase activity"/>
    <property type="evidence" value="ECO:0007669"/>
    <property type="project" value="InterPro"/>
</dbReference>
<dbReference type="InterPro" id="IPR000719">
    <property type="entry name" value="Prot_kinase_dom"/>
</dbReference>
<reference evidence="4" key="2">
    <citation type="submission" date="2023-06" db="EMBL/GenBank/DDBJ databases">
        <authorList>
            <person name="Swenson N.G."/>
            <person name="Wegrzyn J.L."/>
            <person name="Mcevoy S.L."/>
        </authorList>
    </citation>
    <scope>NUCLEOTIDE SEQUENCE</scope>
    <source>
        <strain evidence="4">NS2018</strain>
        <tissue evidence="4">Leaf</tissue>
    </source>
</reference>
<evidence type="ECO:0000259" key="3">
    <source>
        <dbReference type="PROSITE" id="PS50011"/>
    </source>
</evidence>
<feature type="domain" description="Protein kinase" evidence="3">
    <location>
        <begin position="1"/>
        <end position="180"/>
    </location>
</feature>
<evidence type="ECO:0000256" key="2">
    <source>
        <dbReference type="ARBA" id="ARBA00022840"/>
    </source>
</evidence>
<dbReference type="EMBL" id="JAUESC010000004">
    <property type="protein sequence ID" value="KAK0595603.1"/>
    <property type="molecule type" value="Genomic_DNA"/>
</dbReference>
<dbReference type="PANTHER" id="PTHR24055">
    <property type="entry name" value="MITOGEN-ACTIVATED PROTEIN KINASE"/>
    <property type="match status" value="1"/>
</dbReference>
<gene>
    <name evidence="4" type="ORF">LWI29_008288</name>
</gene>
<keyword evidence="5" id="KW-1185">Reference proteome</keyword>
<dbReference type="Gene3D" id="1.10.510.10">
    <property type="entry name" value="Transferase(Phosphotransferase) domain 1"/>
    <property type="match status" value="1"/>
</dbReference>
<keyword evidence="1" id="KW-0547">Nucleotide-binding</keyword>
<dbReference type="Pfam" id="PF00069">
    <property type="entry name" value="Pkinase"/>
    <property type="match status" value="1"/>
</dbReference>
<evidence type="ECO:0000256" key="1">
    <source>
        <dbReference type="ARBA" id="ARBA00022741"/>
    </source>
</evidence>
<dbReference type="InterPro" id="IPR050117">
    <property type="entry name" value="MAPK"/>
</dbReference>
<dbReference type="SUPFAM" id="SSF56112">
    <property type="entry name" value="Protein kinase-like (PK-like)"/>
    <property type="match status" value="1"/>
</dbReference>